<feature type="coiled-coil region" evidence="1">
    <location>
        <begin position="110"/>
        <end position="137"/>
    </location>
</feature>
<reference evidence="2" key="1">
    <citation type="submission" date="2021-03" db="EMBL/GenBank/DDBJ databases">
        <title>Comparative genomics and phylogenomic investigation of the class Geoglossomycetes provide insights into ecological specialization and systematics.</title>
        <authorList>
            <person name="Melie T."/>
            <person name="Pirro S."/>
            <person name="Miller A.N."/>
            <person name="Quandt A."/>
        </authorList>
    </citation>
    <scope>NUCLEOTIDE SEQUENCE</scope>
    <source>
        <strain evidence="2">CAQ_001_2017</strain>
    </source>
</reference>
<evidence type="ECO:0000313" key="3">
    <source>
        <dbReference type="Proteomes" id="UP000750711"/>
    </source>
</evidence>
<evidence type="ECO:0000256" key="1">
    <source>
        <dbReference type="SAM" id="Coils"/>
    </source>
</evidence>
<evidence type="ECO:0000313" key="2">
    <source>
        <dbReference type="EMBL" id="KAH0564851.1"/>
    </source>
</evidence>
<accession>A0A9P8LG81</accession>
<dbReference type="PANTHER" id="PTHR46333:SF2">
    <property type="entry name" value="CYTOKINESIS PROTEIN 3"/>
    <property type="match status" value="1"/>
</dbReference>
<dbReference type="GO" id="GO:0005737">
    <property type="term" value="C:cytoplasm"/>
    <property type="evidence" value="ECO:0007669"/>
    <property type="project" value="TreeGrafter"/>
</dbReference>
<dbReference type="InterPro" id="IPR052557">
    <property type="entry name" value="CAP/Cytokinesis_protein"/>
</dbReference>
<dbReference type="Proteomes" id="UP000750711">
    <property type="component" value="Unassembled WGS sequence"/>
</dbReference>
<comment type="caution">
    <text evidence="2">The sequence shown here is derived from an EMBL/GenBank/DDBJ whole genome shotgun (WGS) entry which is preliminary data.</text>
</comment>
<dbReference type="AlphaFoldDB" id="A0A9P8LG81"/>
<name>A0A9P8LG81_9PEZI</name>
<dbReference type="EMBL" id="JAGHQM010000169">
    <property type="protein sequence ID" value="KAH0564851.1"/>
    <property type="molecule type" value="Genomic_DNA"/>
</dbReference>
<gene>
    <name evidence="2" type="ORF">GP486_001759</name>
</gene>
<protein>
    <submittedName>
        <fullName evidence="2">Uncharacterized protein</fullName>
    </submittedName>
</protein>
<keyword evidence="3" id="KW-1185">Reference proteome</keyword>
<sequence length="490" mass="56384">MEQICLVCRDYSAIDKFAKRFNLQNLGKLSELGDKCPLLTTEGKMLDITVLYAEYKSAKEQHEIDRELMRICSKIETQEGCSQQLKQAEETYQEAYDAYFGLLQTPENLDSDAEAKTEALQKRLKRLGEEYENANNQYLQVKSFIETNKLTNVFGQQEAKFKESTARVEELGRQFQTMLEWIAQSLWKLAVKEHIFHFNDHVGRARLFFTWVATSIIFDNDVKGQGDREDFRGPYDSLGTGREVCRGFAELFKELFDAVTKAFCGDYHWNPDLKAKLISGVSRRDVRHAWNAFPCNNGLTTWKLIDSCWAGGTKEHILREPGWFVQSNDEFLLTHLPESNDQSAITIEAFKNRPLVVPEYSCASRFMINILSVKPQDATLKRDVCVFEFSLCCPAAPKRQFFIAFKSGSGSVTEITPFAEENLRWITKINLKNAPKDPSCKVVIITPVFDTEGTVPFYDHKEREVYVWGTKNKLIIDTRFEFLAEWSIAK</sequence>
<dbReference type="PANTHER" id="PTHR46333">
    <property type="entry name" value="CYTOKINESIS PROTEIN 3"/>
    <property type="match status" value="1"/>
</dbReference>
<keyword evidence="1" id="KW-0175">Coiled coil</keyword>
<organism evidence="2 3">
    <name type="scientific">Trichoglossum hirsutum</name>
    <dbReference type="NCBI Taxonomy" id="265104"/>
    <lineage>
        <taxon>Eukaryota</taxon>
        <taxon>Fungi</taxon>
        <taxon>Dikarya</taxon>
        <taxon>Ascomycota</taxon>
        <taxon>Pezizomycotina</taxon>
        <taxon>Geoglossomycetes</taxon>
        <taxon>Geoglossales</taxon>
        <taxon>Geoglossaceae</taxon>
        <taxon>Trichoglossum</taxon>
    </lineage>
</organism>
<proteinExistence type="predicted"/>